<dbReference type="InParanoid" id="A0A165H1J5"/>
<name>A0A165H1J5_9BASI</name>
<keyword evidence="3" id="KW-1185">Reference proteome</keyword>
<accession>A0A165H1J5</accession>
<evidence type="ECO:0000256" key="1">
    <source>
        <dbReference type="SAM" id="SignalP"/>
    </source>
</evidence>
<dbReference type="AlphaFoldDB" id="A0A165H1J5"/>
<gene>
    <name evidence="2" type="ORF">CALCODRAFT_482041</name>
</gene>
<dbReference type="EMBL" id="KV423947">
    <property type="protein sequence ID" value="KZT58754.1"/>
    <property type="molecule type" value="Genomic_DNA"/>
</dbReference>
<reference evidence="2 3" key="1">
    <citation type="journal article" date="2016" name="Mol. Biol. Evol.">
        <title>Comparative Genomics of Early-Diverging Mushroom-Forming Fungi Provides Insights into the Origins of Lignocellulose Decay Capabilities.</title>
        <authorList>
            <person name="Nagy L.G."/>
            <person name="Riley R."/>
            <person name="Tritt A."/>
            <person name="Adam C."/>
            <person name="Daum C."/>
            <person name="Floudas D."/>
            <person name="Sun H."/>
            <person name="Yadav J.S."/>
            <person name="Pangilinan J."/>
            <person name="Larsson K.H."/>
            <person name="Matsuura K."/>
            <person name="Barry K."/>
            <person name="Labutti K."/>
            <person name="Kuo R."/>
            <person name="Ohm R.A."/>
            <person name="Bhattacharya S.S."/>
            <person name="Shirouzu T."/>
            <person name="Yoshinaga Y."/>
            <person name="Martin F.M."/>
            <person name="Grigoriev I.V."/>
            <person name="Hibbett D.S."/>
        </authorList>
    </citation>
    <scope>NUCLEOTIDE SEQUENCE [LARGE SCALE GENOMIC DNA]</scope>
    <source>
        <strain evidence="2 3">HHB12733</strain>
    </source>
</reference>
<sequence length="194" mass="20908">MLGSTLLTLAVAMGSMTLTSAAPTRRQSITSRIGYMSNDYLGGVWTKQTEGDASAGVLIGVSPQPEAGLGRTNFFELTDVSEGNDEPFYVFAEGDTGNFLAVLETSASDAYASGYGVLQTVSSQEDATYFILNPGDQDGSWYIQPYDNPNVQLSWYAYESPSAAWIPVIEDATYSNSGSESWTWTTTDTITFSD</sequence>
<keyword evidence="1" id="KW-0732">Signal</keyword>
<proteinExistence type="predicted"/>
<protein>
    <submittedName>
        <fullName evidence="2">Uncharacterized protein</fullName>
    </submittedName>
</protein>
<evidence type="ECO:0000313" key="3">
    <source>
        <dbReference type="Proteomes" id="UP000076842"/>
    </source>
</evidence>
<feature type="chain" id="PRO_5007858474" evidence="1">
    <location>
        <begin position="22"/>
        <end position="194"/>
    </location>
</feature>
<organism evidence="2 3">
    <name type="scientific">Calocera cornea HHB12733</name>
    <dbReference type="NCBI Taxonomy" id="1353952"/>
    <lineage>
        <taxon>Eukaryota</taxon>
        <taxon>Fungi</taxon>
        <taxon>Dikarya</taxon>
        <taxon>Basidiomycota</taxon>
        <taxon>Agaricomycotina</taxon>
        <taxon>Dacrymycetes</taxon>
        <taxon>Dacrymycetales</taxon>
        <taxon>Dacrymycetaceae</taxon>
        <taxon>Calocera</taxon>
    </lineage>
</organism>
<feature type="signal peptide" evidence="1">
    <location>
        <begin position="1"/>
        <end position="21"/>
    </location>
</feature>
<dbReference type="Proteomes" id="UP000076842">
    <property type="component" value="Unassembled WGS sequence"/>
</dbReference>
<evidence type="ECO:0000313" key="2">
    <source>
        <dbReference type="EMBL" id="KZT58754.1"/>
    </source>
</evidence>